<evidence type="ECO:0000256" key="1">
    <source>
        <dbReference type="ARBA" id="ARBA00022605"/>
    </source>
</evidence>
<reference evidence="4" key="1">
    <citation type="submission" date="2024-07" db="EMBL/GenBank/DDBJ databases">
        <title>Complete genome sequence of Prevotella sp. YM-2024 GTC17253.</title>
        <authorList>
            <person name="Hayashi M."/>
            <person name="Muto Y."/>
            <person name="Tanaka K."/>
            <person name="Niwa H."/>
        </authorList>
    </citation>
    <scope>NUCLEOTIDE SEQUENCE</scope>
    <source>
        <strain evidence="4">GTC17253</strain>
    </source>
</reference>
<gene>
    <name evidence="4" type="ORF">GTC17253_14490</name>
</gene>
<dbReference type="AlphaFoldDB" id="A0AB33IU17"/>
<name>A0AB33IU17_9BACT</name>
<dbReference type="InterPro" id="IPR042122">
    <property type="entry name" value="Ser_AcTrfase_N_sf"/>
</dbReference>
<organism evidence="4">
    <name type="scientific">Prevotella sp. GTC17253</name>
    <dbReference type="NCBI Taxonomy" id="3236793"/>
    <lineage>
        <taxon>Bacteria</taxon>
        <taxon>Pseudomonadati</taxon>
        <taxon>Bacteroidota</taxon>
        <taxon>Bacteroidia</taxon>
        <taxon>Bacteroidales</taxon>
        <taxon>Prevotellaceae</taxon>
        <taxon>Prevotella</taxon>
    </lineage>
</organism>
<dbReference type="GO" id="GO:0008652">
    <property type="term" value="P:amino acid biosynthetic process"/>
    <property type="evidence" value="ECO:0007669"/>
    <property type="project" value="UniProtKB-KW"/>
</dbReference>
<dbReference type="InterPro" id="IPR045304">
    <property type="entry name" value="LbH_SAT"/>
</dbReference>
<evidence type="ECO:0000313" key="4">
    <source>
        <dbReference type="EMBL" id="BFO71483.1"/>
    </source>
</evidence>
<dbReference type="InterPro" id="IPR011004">
    <property type="entry name" value="Trimer_LpxA-like_sf"/>
</dbReference>
<keyword evidence="1" id="KW-0028">Amino-acid biosynthesis</keyword>
<protein>
    <submittedName>
        <fullName evidence="4">Serine acetyltransferase</fullName>
    </submittedName>
</protein>
<dbReference type="PANTHER" id="PTHR42811">
    <property type="entry name" value="SERINE ACETYLTRANSFERASE"/>
    <property type="match status" value="1"/>
</dbReference>
<keyword evidence="3" id="KW-0012">Acyltransferase</keyword>
<dbReference type="Gene3D" id="2.160.10.10">
    <property type="entry name" value="Hexapeptide repeat proteins"/>
    <property type="match status" value="1"/>
</dbReference>
<dbReference type="GO" id="GO:0016746">
    <property type="term" value="F:acyltransferase activity"/>
    <property type="evidence" value="ECO:0007669"/>
    <property type="project" value="UniProtKB-KW"/>
</dbReference>
<dbReference type="CDD" id="cd03354">
    <property type="entry name" value="LbH_SAT"/>
    <property type="match status" value="1"/>
</dbReference>
<proteinExistence type="predicted"/>
<evidence type="ECO:0000256" key="2">
    <source>
        <dbReference type="ARBA" id="ARBA00022679"/>
    </source>
</evidence>
<sequence length="301" mass="33653">MTLDEVFQKNVRLLTQVSDDEQRMLPAKEVLLPSVDAVREIITLVKKIVFPGFFDKRQSDENLRSYHIGVNMEQLLQLLRKQIALALQYDDCCDDDCLMMRSKQLAYHFIDHLPQIKHMLYTDVKAIYANDPAVNTYSEVIFCYPVIEAMTHYRVAHDLLRMGVPVIPRIIAEQAHAATGIDIHPGARIGEYFSIDHGTGVVIGATCVIGNHVTLYQGVTLGSKNFKLDSKGFAQHVDTPRHPVLEDNVTIYSNSTLLGHITIGHDTIIGGNIWVTHSVPPHSKLLQSKALDVSFSDGLGI</sequence>
<accession>A0AB33IU17</accession>
<dbReference type="EMBL" id="AP035785">
    <property type="protein sequence ID" value="BFO71483.1"/>
    <property type="molecule type" value="Genomic_DNA"/>
</dbReference>
<keyword evidence="2" id="KW-0808">Transferase</keyword>
<dbReference type="Gene3D" id="1.10.3130.10">
    <property type="entry name" value="serine acetyltransferase, domain 1"/>
    <property type="match status" value="1"/>
</dbReference>
<dbReference type="SUPFAM" id="SSF51161">
    <property type="entry name" value="Trimeric LpxA-like enzymes"/>
    <property type="match status" value="1"/>
</dbReference>
<evidence type="ECO:0000256" key="3">
    <source>
        <dbReference type="ARBA" id="ARBA00023315"/>
    </source>
</evidence>